<evidence type="ECO:0000256" key="6">
    <source>
        <dbReference type="ARBA" id="ARBA00023136"/>
    </source>
</evidence>
<dbReference type="PANTHER" id="PTHR47234">
    <property type="match status" value="1"/>
</dbReference>
<feature type="domain" description="TonB-dependent receptor plug" evidence="12">
    <location>
        <begin position="42"/>
        <end position="156"/>
    </location>
</feature>
<gene>
    <name evidence="13" type="ORF">EVA99_03150</name>
</gene>
<protein>
    <submittedName>
        <fullName evidence="13">TonB-dependent receptor</fullName>
    </submittedName>
</protein>
<keyword evidence="13" id="KW-0675">Receptor</keyword>
<sequence>MKKSFFIFLASLFFLWHSAIYADEIEEIVVTGTFLKDIESDSSPVDKIRNEDFDKLNVNNIAEISKYLNTTSGSHFQTNALEGTDQGMANISLRGLDHASTLLLINSKRHTFAGTPSNEGEGYIDANIIPEIAFEKVEVLKEGATSIYGSDAVAGVVNFLTYKKFDGFKIKFGDQSSENFNNKETTFGLIFGTEFLGFDMVFGYNELDRSPLSASEIPGIAELALSSLGNTFIVSEADVIDTGIYAGSYAAGEVVPDPNCELNGGILDGFCKFLYGTRFNIFNDENHYKYYLNLSNNNHNLTLINSNVLVNDNPQSPSYPALPFLSRSINPGEGGSPFSVPVKWYGRPLGARYSSPISPKDIAQMHLNYSYLTSFNGFDLDFSLTTSEHSNDHTRPDVIDSRFQDALIGQGGPNGDLTWNIFIPTDNSAELVDYVRGAEISSKVADLTTIDILASSLYEGFNYALGLQLNSENLDIQYNDLARAEFDQDGKITKTADLFFLGGGKNVGESRNKFAAFFEGEKEFFGSLDLRVAARYESSDNFSSLDPKISLKYKPTNSFILRASKGTSFAMPSMAQMFSSDINLGSVRDQDVNIFVRQARIGNPDLKPASAVNSNFGLIFKSDFNRLTLDYWEIDYEDRVVAQSAQALLQSDPEGPSITRNSEGDLIAVTTTYFNEESTELSGIDLGYEHNFDLDSNGLLNLSLKGTSFIEFLTPGNTSNQLVNRVGKFNFDANTNSLPRNRINLFLDWKFREYETGLNARYISGYINNRTIPESAKNLGYSNKVASHLVFDLSFKTPIGILFNNVSLDGKFALVNLFDESAPQLYDAPDFSFDTRTHDPRGRMLSIQFELGLLD</sequence>
<proteinExistence type="inferred from homology"/>
<dbReference type="PANTHER" id="PTHR47234:SF1">
    <property type="entry name" value="TONB-DEPENDENT RECEPTOR"/>
    <property type="match status" value="1"/>
</dbReference>
<dbReference type="SUPFAM" id="SSF56935">
    <property type="entry name" value="Porins"/>
    <property type="match status" value="1"/>
</dbReference>
<evidence type="ECO:0000259" key="11">
    <source>
        <dbReference type="Pfam" id="PF00593"/>
    </source>
</evidence>
<dbReference type="AlphaFoldDB" id="A0A520MRF8"/>
<keyword evidence="10" id="KW-0732">Signal</keyword>
<comment type="caution">
    <text evidence="13">The sequence shown here is derived from an EMBL/GenBank/DDBJ whole genome shotgun (WGS) entry which is preliminary data.</text>
</comment>
<evidence type="ECO:0000259" key="12">
    <source>
        <dbReference type="Pfam" id="PF07715"/>
    </source>
</evidence>
<reference evidence="13 14" key="1">
    <citation type="submission" date="2019-02" db="EMBL/GenBank/DDBJ databases">
        <title>Prokaryotic population dynamics and viral predation in marine succession experiment using metagenomics: the confinement effect.</title>
        <authorList>
            <person name="Haro-Moreno J.M."/>
            <person name="Rodriguez-Valera F."/>
            <person name="Lopez-Perez M."/>
        </authorList>
    </citation>
    <scope>NUCLEOTIDE SEQUENCE [LARGE SCALE GENOMIC DNA]</scope>
    <source>
        <strain evidence="13">MED-G166</strain>
    </source>
</reference>
<evidence type="ECO:0000256" key="7">
    <source>
        <dbReference type="ARBA" id="ARBA00023237"/>
    </source>
</evidence>
<dbReference type="PROSITE" id="PS52016">
    <property type="entry name" value="TONB_DEPENDENT_REC_3"/>
    <property type="match status" value="1"/>
</dbReference>
<dbReference type="Gene3D" id="2.170.130.10">
    <property type="entry name" value="TonB-dependent receptor, plug domain"/>
    <property type="match status" value="1"/>
</dbReference>
<dbReference type="InterPro" id="IPR036942">
    <property type="entry name" value="Beta-barrel_TonB_sf"/>
</dbReference>
<dbReference type="Proteomes" id="UP000320146">
    <property type="component" value="Unassembled WGS sequence"/>
</dbReference>
<dbReference type="InterPro" id="IPR012910">
    <property type="entry name" value="Plug_dom"/>
</dbReference>
<evidence type="ECO:0000256" key="4">
    <source>
        <dbReference type="ARBA" id="ARBA00022692"/>
    </source>
</evidence>
<comment type="similarity">
    <text evidence="8 9">Belongs to the TonB-dependent receptor family.</text>
</comment>
<keyword evidence="6 8" id="KW-0472">Membrane</keyword>
<evidence type="ECO:0000313" key="14">
    <source>
        <dbReference type="Proteomes" id="UP000320146"/>
    </source>
</evidence>
<name>A0A520MRF8_9GAMM</name>
<dbReference type="GO" id="GO:0009279">
    <property type="term" value="C:cell outer membrane"/>
    <property type="evidence" value="ECO:0007669"/>
    <property type="project" value="UniProtKB-SubCell"/>
</dbReference>
<evidence type="ECO:0000256" key="8">
    <source>
        <dbReference type="PROSITE-ProRule" id="PRU01360"/>
    </source>
</evidence>
<dbReference type="InterPro" id="IPR037066">
    <property type="entry name" value="Plug_dom_sf"/>
</dbReference>
<evidence type="ECO:0000313" key="13">
    <source>
        <dbReference type="EMBL" id="RZO23806.1"/>
    </source>
</evidence>
<accession>A0A520MRF8</accession>
<feature type="signal peptide" evidence="10">
    <location>
        <begin position="1"/>
        <end position="22"/>
    </location>
</feature>
<dbReference type="EMBL" id="SHBL01000024">
    <property type="protein sequence ID" value="RZO23806.1"/>
    <property type="molecule type" value="Genomic_DNA"/>
</dbReference>
<keyword evidence="3 8" id="KW-1134">Transmembrane beta strand</keyword>
<evidence type="ECO:0000256" key="1">
    <source>
        <dbReference type="ARBA" id="ARBA00004571"/>
    </source>
</evidence>
<evidence type="ECO:0000256" key="3">
    <source>
        <dbReference type="ARBA" id="ARBA00022452"/>
    </source>
</evidence>
<evidence type="ECO:0000256" key="10">
    <source>
        <dbReference type="SAM" id="SignalP"/>
    </source>
</evidence>
<feature type="domain" description="TonB-dependent receptor-like beta-barrel" evidence="11">
    <location>
        <begin position="351"/>
        <end position="796"/>
    </location>
</feature>
<comment type="subcellular location">
    <subcellularLocation>
        <location evidence="1 8">Cell outer membrane</location>
        <topology evidence="1 8">Multi-pass membrane protein</topology>
    </subcellularLocation>
</comment>
<dbReference type="Gene3D" id="2.40.170.20">
    <property type="entry name" value="TonB-dependent receptor, beta-barrel domain"/>
    <property type="match status" value="1"/>
</dbReference>
<evidence type="ECO:0000256" key="5">
    <source>
        <dbReference type="ARBA" id="ARBA00023077"/>
    </source>
</evidence>
<feature type="chain" id="PRO_5022100404" evidence="10">
    <location>
        <begin position="23"/>
        <end position="855"/>
    </location>
</feature>
<dbReference type="InterPro" id="IPR000531">
    <property type="entry name" value="Beta-barrel_TonB"/>
</dbReference>
<organism evidence="13 14">
    <name type="scientific">SAR86 cluster bacterium</name>
    <dbReference type="NCBI Taxonomy" id="2030880"/>
    <lineage>
        <taxon>Bacteria</taxon>
        <taxon>Pseudomonadati</taxon>
        <taxon>Pseudomonadota</taxon>
        <taxon>Gammaproteobacteria</taxon>
        <taxon>SAR86 cluster</taxon>
    </lineage>
</organism>
<evidence type="ECO:0000256" key="2">
    <source>
        <dbReference type="ARBA" id="ARBA00022448"/>
    </source>
</evidence>
<keyword evidence="4 8" id="KW-0812">Transmembrane</keyword>
<dbReference type="Pfam" id="PF00593">
    <property type="entry name" value="TonB_dep_Rec_b-barrel"/>
    <property type="match status" value="1"/>
</dbReference>
<evidence type="ECO:0000256" key="9">
    <source>
        <dbReference type="RuleBase" id="RU003357"/>
    </source>
</evidence>
<dbReference type="InterPro" id="IPR039426">
    <property type="entry name" value="TonB-dep_rcpt-like"/>
</dbReference>
<keyword evidence="7 8" id="KW-0998">Cell outer membrane</keyword>
<dbReference type="Pfam" id="PF07715">
    <property type="entry name" value="Plug"/>
    <property type="match status" value="1"/>
</dbReference>
<keyword evidence="2 8" id="KW-0813">Transport</keyword>
<keyword evidence="5 9" id="KW-0798">TonB box</keyword>